<organism evidence="2 3">
    <name type="scientific">Candida viswanathii</name>
    <dbReference type="NCBI Taxonomy" id="5486"/>
    <lineage>
        <taxon>Eukaryota</taxon>
        <taxon>Fungi</taxon>
        <taxon>Dikarya</taxon>
        <taxon>Ascomycota</taxon>
        <taxon>Saccharomycotina</taxon>
        <taxon>Pichiomycetes</taxon>
        <taxon>Debaryomycetaceae</taxon>
        <taxon>Candida/Lodderomyces clade</taxon>
        <taxon>Candida</taxon>
    </lineage>
</organism>
<evidence type="ECO:0000313" key="2">
    <source>
        <dbReference type="EMBL" id="RCK59305.1"/>
    </source>
</evidence>
<proteinExistence type="predicted"/>
<feature type="compositionally biased region" description="Polar residues" evidence="1">
    <location>
        <begin position="462"/>
        <end position="471"/>
    </location>
</feature>
<feature type="region of interest" description="Disordered" evidence="1">
    <location>
        <begin position="23"/>
        <end position="43"/>
    </location>
</feature>
<feature type="region of interest" description="Disordered" evidence="1">
    <location>
        <begin position="595"/>
        <end position="656"/>
    </location>
</feature>
<evidence type="ECO:0000313" key="3">
    <source>
        <dbReference type="Proteomes" id="UP000253472"/>
    </source>
</evidence>
<accession>A0A367Y096</accession>
<reference evidence="2 3" key="1">
    <citation type="submission" date="2018-06" db="EMBL/GenBank/DDBJ databases">
        <title>Whole genome sequencing of Candida tropicalis (genome annotated by CSBL at Korea University).</title>
        <authorList>
            <person name="Ahn J."/>
        </authorList>
    </citation>
    <scope>NUCLEOTIDE SEQUENCE [LARGE SCALE GENOMIC DNA]</scope>
    <source>
        <strain evidence="2 3">ATCC 20962</strain>
    </source>
</reference>
<feature type="compositionally biased region" description="Polar residues" evidence="1">
    <location>
        <begin position="489"/>
        <end position="513"/>
    </location>
</feature>
<dbReference type="EMBL" id="QLNQ01000027">
    <property type="protein sequence ID" value="RCK59305.1"/>
    <property type="molecule type" value="Genomic_DNA"/>
</dbReference>
<evidence type="ECO:0000256" key="1">
    <source>
        <dbReference type="SAM" id="MobiDB-lite"/>
    </source>
</evidence>
<dbReference type="Proteomes" id="UP000253472">
    <property type="component" value="Unassembled WGS sequence"/>
</dbReference>
<keyword evidence="3" id="KW-1185">Reference proteome</keyword>
<dbReference type="OrthoDB" id="10251809at2759"/>
<dbReference type="AlphaFoldDB" id="A0A367Y096"/>
<feature type="compositionally biased region" description="Basic and acidic residues" evidence="1">
    <location>
        <begin position="33"/>
        <end position="43"/>
    </location>
</feature>
<feature type="compositionally biased region" description="Polar residues" evidence="1">
    <location>
        <begin position="526"/>
        <end position="538"/>
    </location>
</feature>
<dbReference type="InterPro" id="IPR015915">
    <property type="entry name" value="Kelch-typ_b-propeller"/>
</dbReference>
<name>A0A367Y096_9ASCO</name>
<feature type="compositionally biased region" description="Low complexity" evidence="1">
    <location>
        <begin position="628"/>
        <end position="643"/>
    </location>
</feature>
<sequence length="1117" mass="125110">MSGVQFLQHTKYSENKMFTSIAARGSQENQIQDPRRCPQQEEKDKADLYYTTTSTPGATTLFNQFDDDTRMVEGDDRMTMTDSSSLSEQNDAAMNNAGASATSMLPNFDEPQSVPVHGDWIGNYHIPYSVVKYNLAKDGPGNRIINTDIDLQYLFTPKMNLNPIDQPHLGTAGSHFASVAADGQQSKKHHKTHKNDEQIGAFSGYFAIPRLTVNVPNRYREDEEELEFMKEVPQICYQNHFELEDSTLMFGGVCASRCSSSLTHLGIPAEVDISKIKVYFPYQLPPFVDTKILTNPVMIPHPHFLQYNATRGSITYLDTSEMEDFPGRFSAMVSTRISPQHFFFYGGFEIRVKAVVHNQEDDTWIVEKDIVMNTDGYIIDTSTLKFRKLSLNTNNLAIKIGRIGMGICSNVYKHQETKSRPDIINEYTLSNVMLEAKNNATTPRFAMNADPLVRDDPPTPSTIPQHPQARQLNDMEPTPEAKRPLLHKLTTTLTSDLRYSDNNMGTPTATSTPVLRKSPVNRLIPMNSNNSQYSPSTPGRTVTNSSNNSSGTSSSSKKSGVLSRSTSIFRRHRHDHNIKNPHPLKVTYNESARTKYLNPPSTASSRATSPVKKLAENPDITDRSPTGSPKSISPCSSARSASPMRLAASTPMQAYDSSKYKSIEDSTPRYSPGVYTTLHAPNDSRYSPTSEVKVDASRISTNTPDYFSRSTTVGTLSTKTSLLPQTSGVLFRSPANVSIFIFGGFILQDEKEPSNEDSLEPTTYKFKATNELLKIDMSITEQPPFLNSINFVDEALVSRVGDDKLSDIYIENKDLEWPLPRGYFAYSLIDNDSALEQTCALDASKRGAELGLAAGSDADRNSMQSEKLHSTSDSSKSNEHTTIQEFFESKSLIVQGGCAENNQFFGDFYKFIFKTGTWEKIQSYAYDYYNIPLGAGDDEISDKLTRGSEVEQAELKEAEYRCCHHTALYYKNEERDYIFLLGGVKNNHLRLFDNEPHVSDKLDVSRLSTLQLNATNKNLLRIAVFNTQTQVWRFMRYYYDVTQALNDTSTSRSPYFTNARISHIGGTSTINGKILTLCQGLASIAPERKNDVEHLNKIVPIEELLWGGYLQFTFPGL</sequence>
<feature type="region of interest" description="Disordered" evidence="1">
    <location>
        <begin position="854"/>
        <end position="880"/>
    </location>
</feature>
<dbReference type="Gene3D" id="2.120.10.80">
    <property type="entry name" value="Kelch-type beta propeller"/>
    <property type="match status" value="1"/>
</dbReference>
<gene>
    <name evidence="2" type="ORF">Cantr_07041</name>
</gene>
<protein>
    <submittedName>
        <fullName evidence="2">Uncharacterized protein</fullName>
    </submittedName>
</protein>
<feature type="compositionally biased region" description="Low complexity" evidence="1">
    <location>
        <begin position="539"/>
        <end position="566"/>
    </location>
</feature>
<dbReference type="STRING" id="5486.A0A367Y096"/>
<feature type="compositionally biased region" description="Low complexity" evidence="1">
    <location>
        <begin position="599"/>
        <end position="610"/>
    </location>
</feature>
<feature type="compositionally biased region" description="Basic and acidic residues" evidence="1">
    <location>
        <begin position="613"/>
        <end position="622"/>
    </location>
</feature>
<feature type="compositionally biased region" description="Polar residues" evidence="1">
    <location>
        <begin position="861"/>
        <end position="880"/>
    </location>
</feature>
<feature type="region of interest" description="Disordered" evidence="1">
    <location>
        <begin position="443"/>
        <end position="566"/>
    </location>
</feature>
<comment type="caution">
    <text evidence="2">The sequence shown here is derived from an EMBL/GenBank/DDBJ whole genome shotgun (WGS) entry which is preliminary data.</text>
</comment>